<feature type="domain" description="DUF362" evidence="1">
    <location>
        <begin position="16"/>
        <end position="87"/>
    </location>
</feature>
<dbReference type="AlphaFoldDB" id="A0A0F9AZG2"/>
<dbReference type="EMBL" id="LAZR01040224">
    <property type="protein sequence ID" value="KKL15024.1"/>
    <property type="molecule type" value="Genomic_DNA"/>
</dbReference>
<proteinExistence type="predicted"/>
<comment type="caution">
    <text evidence="2">The sequence shown here is derived from an EMBL/GenBank/DDBJ whole genome shotgun (WGS) entry which is preliminary data.</text>
</comment>
<protein>
    <recommendedName>
        <fullName evidence="1">DUF362 domain-containing protein</fullName>
    </recommendedName>
</protein>
<name>A0A0F9AZG2_9ZZZZ</name>
<accession>A0A0F9AZG2</accession>
<feature type="non-terminal residue" evidence="2">
    <location>
        <position position="1"/>
    </location>
</feature>
<sequence>KNWNPLKTIIQPGNTVLIKPNLVLDNLKFQDSITTHPSIIYALINYIAIALKGKGEIIVGDAPLQSCNFDKLIRFTGLKKTIDYYKSKNIKVDLIDFRLEKLIIKKKRNYKIEKINGDPRGYQIIDLHHNSSLQELSKAKDIRIFE</sequence>
<organism evidence="2">
    <name type="scientific">marine sediment metagenome</name>
    <dbReference type="NCBI Taxonomy" id="412755"/>
    <lineage>
        <taxon>unclassified sequences</taxon>
        <taxon>metagenomes</taxon>
        <taxon>ecological metagenomes</taxon>
    </lineage>
</organism>
<evidence type="ECO:0000313" key="2">
    <source>
        <dbReference type="EMBL" id="KKL15024.1"/>
    </source>
</evidence>
<gene>
    <name evidence="2" type="ORF">LCGC14_2509750</name>
</gene>
<dbReference type="Pfam" id="PF04015">
    <property type="entry name" value="DUF362"/>
    <property type="match status" value="1"/>
</dbReference>
<evidence type="ECO:0000259" key="1">
    <source>
        <dbReference type="Pfam" id="PF04015"/>
    </source>
</evidence>
<reference evidence="2" key="1">
    <citation type="journal article" date="2015" name="Nature">
        <title>Complex archaea that bridge the gap between prokaryotes and eukaryotes.</title>
        <authorList>
            <person name="Spang A."/>
            <person name="Saw J.H."/>
            <person name="Jorgensen S.L."/>
            <person name="Zaremba-Niedzwiedzka K."/>
            <person name="Martijn J."/>
            <person name="Lind A.E."/>
            <person name="van Eijk R."/>
            <person name="Schleper C."/>
            <person name="Guy L."/>
            <person name="Ettema T.J."/>
        </authorList>
    </citation>
    <scope>NUCLEOTIDE SEQUENCE</scope>
</reference>
<dbReference type="InterPro" id="IPR007160">
    <property type="entry name" value="DUF362"/>
</dbReference>